<dbReference type="PROSITE" id="PS50928">
    <property type="entry name" value="ABC_TM1"/>
    <property type="match status" value="1"/>
</dbReference>
<keyword evidence="4 7" id="KW-0812">Transmembrane</keyword>
<protein>
    <submittedName>
        <fullName evidence="9">ABC transporter permease</fullName>
    </submittedName>
</protein>
<dbReference type="InterPro" id="IPR035906">
    <property type="entry name" value="MetI-like_sf"/>
</dbReference>
<comment type="similarity">
    <text evidence="7">Belongs to the binding-protein-dependent transport system permease family.</text>
</comment>
<accession>A0ABW5AM67</accession>
<gene>
    <name evidence="9" type="ORF">ACFSOX_17965</name>
</gene>
<feature type="transmembrane region" description="Helical" evidence="7">
    <location>
        <begin position="177"/>
        <end position="202"/>
    </location>
</feature>
<evidence type="ECO:0000259" key="8">
    <source>
        <dbReference type="PROSITE" id="PS50928"/>
    </source>
</evidence>
<comment type="subcellular location">
    <subcellularLocation>
        <location evidence="1 7">Cell membrane</location>
        <topology evidence="1 7">Multi-pass membrane protein</topology>
    </subcellularLocation>
</comment>
<evidence type="ECO:0000313" key="9">
    <source>
        <dbReference type="EMBL" id="MFD2184044.1"/>
    </source>
</evidence>
<feature type="transmembrane region" description="Helical" evidence="7">
    <location>
        <begin position="233"/>
        <end position="252"/>
    </location>
</feature>
<keyword evidence="2 7" id="KW-0813">Transport</keyword>
<evidence type="ECO:0000256" key="7">
    <source>
        <dbReference type="RuleBase" id="RU363032"/>
    </source>
</evidence>
<evidence type="ECO:0000256" key="4">
    <source>
        <dbReference type="ARBA" id="ARBA00022692"/>
    </source>
</evidence>
<organism evidence="9 10">
    <name type="scientific">Rhodoplanes azumiensis</name>
    <dbReference type="NCBI Taxonomy" id="1897628"/>
    <lineage>
        <taxon>Bacteria</taxon>
        <taxon>Pseudomonadati</taxon>
        <taxon>Pseudomonadota</taxon>
        <taxon>Alphaproteobacteria</taxon>
        <taxon>Hyphomicrobiales</taxon>
        <taxon>Nitrobacteraceae</taxon>
        <taxon>Rhodoplanes</taxon>
    </lineage>
</organism>
<dbReference type="Proteomes" id="UP001597314">
    <property type="component" value="Unassembled WGS sequence"/>
</dbReference>
<dbReference type="PANTHER" id="PTHR30151:SF0">
    <property type="entry name" value="ABC TRANSPORTER PERMEASE PROTEIN MJ0413-RELATED"/>
    <property type="match status" value="1"/>
</dbReference>
<evidence type="ECO:0000313" key="10">
    <source>
        <dbReference type="Proteomes" id="UP001597314"/>
    </source>
</evidence>
<evidence type="ECO:0000256" key="2">
    <source>
        <dbReference type="ARBA" id="ARBA00022448"/>
    </source>
</evidence>
<feature type="domain" description="ABC transmembrane type-1" evidence="8">
    <location>
        <begin position="71"/>
        <end position="249"/>
    </location>
</feature>
<feature type="transmembrane region" description="Helical" evidence="7">
    <location>
        <begin position="105"/>
        <end position="129"/>
    </location>
</feature>
<dbReference type="CDD" id="cd06261">
    <property type="entry name" value="TM_PBP2"/>
    <property type="match status" value="1"/>
</dbReference>
<evidence type="ECO:0000256" key="5">
    <source>
        <dbReference type="ARBA" id="ARBA00022989"/>
    </source>
</evidence>
<comment type="caution">
    <text evidence="9">The sequence shown here is derived from an EMBL/GenBank/DDBJ whole genome shotgun (WGS) entry which is preliminary data.</text>
</comment>
<keyword evidence="3" id="KW-1003">Cell membrane</keyword>
<feature type="transmembrane region" description="Helical" evidence="7">
    <location>
        <begin position="20"/>
        <end position="43"/>
    </location>
</feature>
<feature type="transmembrane region" description="Helical" evidence="7">
    <location>
        <begin position="78"/>
        <end position="98"/>
    </location>
</feature>
<proteinExistence type="inferred from homology"/>
<evidence type="ECO:0000256" key="3">
    <source>
        <dbReference type="ARBA" id="ARBA00022475"/>
    </source>
</evidence>
<keyword evidence="5 7" id="KW-1133">Transmembrane helix</keyword>
<dbReference type="PANTHER" id="PTHR30151">
    <property type="entry name" value="ALKANE SULFONATE ABC TRANSPORTER-RELATED, MEMBRANE SUBUNIT"/>
    <property type="match status" value="1"/>
</dbReference>
<evidence type="ECO:0000256" key="6">
    <source>
        <dbReference type="ARBA" id="ARBA00023136"/>
    </source>
</evidence>
<dbReference type="SUPFAM" id="SSF161098">
    <property type="entry name" value="MetI-like"/>
    <property type="match status" value="1"/>
</dbReference>
<keyword evidence="6 7" id="KW-0472">Membrane</keyword>
<dbReference type="EMBL" id="JBHUIW010000023">
    <property type="protein sequence ID" value="MFD2184044.1"/>
    <property type="molecule type" value="Genomic_DNA"/>
</dbReference>
<dbReference type="Pfam" id="PF00528">
    <property type="entry name" value="BPD_transp_1"/>
    <property type="match status" value="1"/>
</dbReference>
<sequence>MIRLRARLARALDQALDYVWGGWGAAASLLLLVALWEAGHAAYGTLVLPSPRETFAALWQMTLAGKVWPAVIETSRNALVGFGFGVVVGGVLGALAGLSDMIRRLLAPIATLMLGIPAIAWVVLSLLWFGGSGLAVVFTVLVTSAPIVFASAAEGVRSLDGALRRMARAFRVPRHVLVTDVYLPHMLSYLFPAVATALALSWKVAVMTELLSGAGGIGDGLATARVQVDTVKAMAWILVVVALLLAVEYLLLEPLRRRLLTWRRDLPGAEARDMPGI</sequence>
<dbReference type="InterPro" id="IPR000515">
    <property type="entry name" value="MetI-like"/>
</dbReference>
<evidence type="ECO:0000256" key="1">
    <source>
        <dbReference type="ARBA" id="ARBA00004651"/>
    </source>
</evidence>
<keyword evidence="10" id="KW-1185">Reference proteome</keyword>
<name>A0ABW5AM67_9BRAD</name>
<dbReference type="RefSeq" id="WP_378479192.1">
    <property type="nucleotide sequence ID" value="NZ_JBHUIW010000023.1"/>
</dbReference>
<dbReference type="Gene3D" id="1.10.3720.10">
    <property type="entry name" value="MetI-like"/>
    <property type="match status" value="1"/>
</dbReference>
<reference evidence="10" key="1">
    <citation type="journal article" date="2019" name="Int. J. Syst. Evol. Microbiol.">
        <title>The Global Catalogue of Microorganisms (GCM) 10K type strain sequencing project: providing services to taxonomists for standard genome sequencing and annotation.</title>
        <authorList>
            <consortium name="The Broad Institute Genomics Platform"/>
            <consortium name="The Broad Institute Genome Sequencing Center for Infectious Disease"/>
            <person name="Wu L."/>
            <person name="Ma J."/>
        </authorList>
    </citation>
    <scope>NUCLEOTIDE SEQUENCE [LARGE SCALE GENOMIC DNA]</scope>
    <source>
        <strain evidence="10">CGMCC 1.6774</strain>
    </source>
</reference>
<feature type="transmembrane region" description="Helical" evidence="7">
    <location>
        <begin position="135"/>
        <end position="156"/>
    </location>
</feature>